<name>U6K4N4_9EIME</name>
<feature type="region of interest" description="Disordered" evidence="1">
    <location>
        <begin position="268"/>
        <end position="291"/>
    </location>
</feature>
<evidence type="ECO:0000313" key="2">
    <source>
        <dbReference type="EMBL" id="CDJ32695.1"/>
    </source>
</evidence>
<dbReference type="AlphaFoldDB" id="U6K4N4"/>
<organism evidence="2 3">
    <name type="scientific">Eimeria mitis</name>
    <dbReference type="NCBI Taxonomy" id="44415"/>
    <lineage>
        <taxon>Eukaryota</taxon>
        <taxon>Sar</taxon>
        <taxon>Alveolata</taxon>
        <taxon>Apicomplexa</taxon>
        <taxon>Conoidasida</taxon>
        <taxon>Coccidia</taxon>
        <taxon>Eucoccidiorida</taxon>
        <taxon>Eimeriorina</taxon>
        <taxon>Eimeriidae</taxon>
        <taxon>Eimeria</taxon>
    </lineage>
</organism>
<reference evidence="2" key="1">
    <citation type="submission" date="2013-10" db="EMBL/GenBank/DDBJ databases">
        <title>Genomic analysis of the causative agents of coccidiosis in chickens.</title>
        <authorList>
            <person name="Reid A.J."/>
            <person name="Blake D."/>
            <person name="Billington K."/>
            <person name="Browne H."/>
            <person name="Dunn M."/>
            <person name="Hung S."/>
            <person name="Kawahara F."/>
            <person name="Miranda-Saavedra D."/>
            <person name="Mourier T."/>
            <person name="Nagra H."/>
            <person name="Otto T.D."/>
            <person name="Rawlings N."/>
            <person name="Sanchez A."/>
            <person name="Sanders M."/>
            <person name="Subramaniam C."/>
            <person name="Tay Y."/>
            <person name="Dear P."/>
            <person name="Doerig C."/>
            <person name="Gruber A."/>
            <person name="Parkinson J."/>
            <person name="Shirley M."/>
            <person name="Wan K.L."/>
            <person name="Berriman M."/>
            <person name="Tomley F."/>
            <person name="Pain A."/>
        </authorList>
    </citation>
    <scope>NUCLEOTIDE SEQUENCE [LARGE SCALE GENOMIC DNA]</scope>
    <source>
        <strain evidence="2">Houghton</strain>
    </source>
</reference>
<dbReference type="Proteomes" id="UP000030744">
    <property type="component" value="Unassembled WGS sequence"/>
</dbReference>
<reference evidence="2" key="2">
    <citation type="submission" date="2013-10" db="EMBL/GenBank/DDBJ databases">
        <authorList>
            <person name="Aslett M."/>
        </authorList>
    </citation>
    <scope>NUCLEOTIDE SEQUENCE [LARGE SCALE GENOMIC DNA]</scope>
    <source>
        <strain evidence="2">Houghton</strain>
    </source>
</reference>
<dbReference type="RefSeq" id="XP_013355259.1">
    <property type="nucleotide sequence ID" value="XM_013499805.1"/>
</dbReference>
<protein>
    <submittedName>
        <fullName evidence="2">Uncharacterized protein</fullName>
    </submittedName>
</protein>
<dbReference type="EMBL" id="HG684430">
    <property type="protein sequence ID" value="CDJ32695.1"/>
    <property type="molecule type" value="Genomic_DNA"/>
</dbReference>
<gene>
    <name evidence="2" type="ORF">EMH_0047130</name>
</gene>
<sequence>MPLQGSVSLLDASPSSLPKDDYIAQVEPRSIVTAQISSMSPGSCTHAFRLSAVVERPGLGSADSSKSSPLPEEFGGYAQAEVVRKCNAEVVRKCNAPSILILPSQDVAFFAGDAVDSQAKPVAVGSPQGTLEEPTFGHFWNPAAPADGAVTRSPLPEVLDGEAFSVSIDTVMCQNKIPSRESCVTGAKDEFDLLAGNLNLLRTATEKIRRLDIGTAVGLARTDYQLDNRNELRDEQTLTTSGTMDSSALPLLRNSECAEVLSSSNISPAGRERQRCANTVPKTGTHDGSLD</sequence>
<dbReference type="VEuPathDB" id="ToxoDB:EMH_0047130"/>
<keyword evidence="3" id="KW-1185">Reference proteome</keyword>
<evidence type="ECO:0000256" key="1">
    <source>
        <dbReference type="SAM" id="MobiDB-lite"/>
    </source>
</evidence>
<proteinExistence type="predicted"/>
<dbReference type="OrthoDB" id="10588739at2759"/>
<dbReference type="GeneID" id="25379404"/>
<evidence type="ECO:0000313" key="3">
    <source>
        <dbReference type="Proteomes" id="UP000030744"/>
    </source>
</evidence>
<accession>U6K4N4</accession>